<evidence type="ECO:0000313" key="2">
    <source>
        <dbReference type="EMBL" id="RGN34256.1"/>
    </source>
</evidence>
<gene>
    <name evidence="2" type="ORF">DXB65_14285</name>
</gene>
<proteinExistence type="predicted"/>
<accession>A0A3E5B9L1</accession>
<keyword evidence="1" id="KW-0812">Transmembrane</keyword>
<name>A0A3E5B9L1_9BACE</name>
<dbReference type="EMBL" id="QSUL01000009">
    <property type="protein sequence ID" value="RGN34256.1"/>
    <property type="molecule type" value="Genomic_DNA"/>
</dbReference>
<protein>
    <submittedName>
        <fullName evidence="2">Uncharacterized protein</fullName>
    </submittedName>
</protein>
<organism evidence="2 3">
    <name type="scientific">Bacteroides oleiciplenus</name>
    <dbReference type="NCBI Taxonomy" id="626931"/>
    <lineage>
        <taxon>Bacteria</taxon>
        <taxon>Pseudomonadati</taxon>
        <taxon>Bacteroidota</taxon>
        <taxon>Bacteroidia</taxon>
        <taxon>Bacteroidales</taxon>
        <taxon>Bacteroidaceae</taxon>
        <taxon>Bacteroides</taxon>
    </lineage>
</organism>
<keyword evidence="1" id="KW-0472">Membrane</keyword>
<sequence length="85" mass="9994">MEGKITPLWLYNKASNETKKHLPISKSTSTDYIVIHLKSFPILVTFFFAVLFTDMNIFLYLISIWLFPLMKSLFTPNGNFIYILR</sequence>
<reference evidence="2 3" key="1">
    <citation type="submission" date="2018-08" db="EMBL/GenBank/DDBJ databases">
        <title>A genome reference for cultivated species of the human gut microbiota.</title>
        <authorList>
            <person name="Zou Y."/>
            <person name="Xue W."/>
            <person name="Luo G."/>
        </authorList>
    </citation>
    <scope>NUCLEOTIDE SEQUENCE [LARGE SCALE GENOMIC DNA]</scope>
    <source>
        <strain evidence="2 3">OM05-15BH</strain>
    </source>
</reference>
<keyword evidence="1" id="KW-1133">Transmembrane helix</keyword>
<evidence type="ECO:0000313" key="3">
    <source>
        <dbReference type="Proteomes" id="UP000260983"/>
    </source>
</evidence>
<evidence type="ECO:0000256" key="1">
    <source>
        <dbReference type="SAM" id="Phobius"/>
    </source>
</evidence>
<comment type="caution">
    <text evidence="2">The sequence shown here is derived from an EMBL/GenBank/DDBJ whole genome shotgun (WGS) entry which is preliminary data.</text>
</comment>
<dbReference type="AlphaFoldDB" id="A0A3E5B9L1"/>
<dbReference type="Proteomes" id="UP000260983">
    <property type="component" value="Unassembled WGS sequence"/>
</dbReference>
<feature type="transmembrane region" description="Helical" evidence="1">
    <location>
        <begin position="42"/>
        <end position="67"/>
    </location>
</feature>